<accession>A0ABY3PAC8</accession>
<dbReference type="RefSeq" id="WP_229291770.1">
    <property type="nucleotide sequence ID" value="NZ_CP086654.1"/>
</dbReference>
<dbReference type="InterPro" id="IPR043504">
    <property type="entry name" value="Peptidase_S1_PA_chymotrypsin"/>
</dbReference>
<protein>
    <recommendedName>
        <fullName evidence="7">Serine protease</fullName>
        <ecNumber evidence="7">3.4.21.-</ecNumber>
    </recommendedName>
</protein>
<dbReference type="InterPro" id="IPR008353">
    <property type="entry name" value="Peptidase_S1B_tx"/>
</dbReference>
<keyword evidence="6" id="KW-0843">Virulence</keyword>
<dbReference type="InterPro" id="IPR000126">
    <property type="entry name" value="V8_ser_AS"/>
</dbReference>
<keyword evidence="5 7" id="KW-0720">Serine protease</keyword>
<dbReference type="EMBL" id="CP086654">
    <property type="protein sequence ID" value="UEX89266.1"/>
    <property type="molecule type" value="Genomic_DNA"/>
</dbReference>
<evidence type="ECO:0000256" key="4">
    <source>
        <dbReference type="ARBA" id="ARBA00022801"/>
    </source>
</evidence>
<dbReference type="Gene3D" id="2.40.10.10">
    <property type="entry name" value="Trypsin-like serine proteases"/>
    <property type="match status" value="2"/>
</dbReference>
<dbReference type="Proteomes" id="UP001197626">
    <property type="component" value="Chromosome"/>
</dbReference>
<name>A0ABY3PAC8_9STAP</name>
<evidence type="ECO:0000256" key="6">
    <source>
        <dbReference type="ARBA" id="ARBA00023026"/>
    </source>
</evidence>
<evidence type="ECO:0000256" key="5">
    <source>
        <dbReference type="ARBA" id="ARBA00022825"/>
    </source>
</evidence>
<evidence type="ECO:0000256" key="3">
    <source>
        <dbReference type="ARBA" id="ARBA00022729"/>
    </source>
</evidence>
<dbReference type="PRINTS" id="PR00839">
    <property type="entry name" value="V8PROTEASE"/>
</dbReference>
<dbReference type="SUPFAM" id="SSF50494">
    <property type="entry name" value="Trypsin-like serine proteases"/>
    <property type="match status" value="1"/>
</dbReference>
<dbReference type="PRINTS" id="PR01774">
    <property type="entry name" value="EXFOLTOXIN"/>
</dbReference>
<comment type="similarity">
    <text evidence="1 7">Belongs to the peptidase S1B family.</text>
</comment>
<evidence type="ECO:0000256" key="1">
    <source>
        <dbReference type="ARBA" id="ARBA00008764"/>
    </source>
</evidence>
<sequence>MSLQAFDTPIKQNVFASELSKEEHQEKWNKYYKNNSLLLPEGYFSKVQDTTQSPYQSVGSIFVKGKTLATASVVGKNKIITNYHIARQAENDPSKIIFRPGQTKDDQGNVKNPFGEFEAKSIEEAPFGQGTDLAIVTLKPNKEGKEVGDVVKPLTFGNGDAVGQNQVLHLVGFPYNTVQHTMYKQRIEVHSTQGALKYFGYTEVGNSGSPIFDDNNEIIGIHIGKSMIEGKGNILIGKLFDNAFAEKLKEKLAQ</sequence>
<keyword evidence="3" id="KW-0732">Signal</keyword>
<evidence type="ECO:0000256" key="7">
    <source>
        <dbReference type="RuleBase" id="RU004296"/>
    </source>
</evidence>
<evidence type="ECO:0000256" key="2">
    <source>
        <dbReference type="ARBA" id="ARBA00022670"/>
    </source>
</evidence>
<keyword evidence="9" id="KW-1185">Reference proteome</keyword>
<keyword evidence="2 7" id="KW-0645">Protease</keyword>
<gene>
    <name evidence="8" type="ORF">LN051_06680</name>
</gene>
<evidence type="ECO:0000313" key="8">
    <source>
        <dbReference type="EMBL" id="UEX89266.1"/>
    </source>
</evidence>
<keyword evidence="4 7" id="KW-0378">Hydrolase</keyword>
<dbReference type="PROSITE" id="PS00673">
    <property type="entry name" value="V8_SER"/>
    <property type="match status" value="1"/>
</dbReference>
<proteinExistence type="inferred from homology"/>
<dbReference type="InterPro" id="IPR009003">
    <property type="entry name" value="Peptidase_S1_PA"/>
</dbReference>
<reference evidence="8 9" key="1">
    <citation type="journal article" date="2022" name="Pathogens">
        <title>Staphylococcus ratti sp. nov. Isolated from a Lab Rat.</title>
        <authorList>
            <person name="Kovarovic V."/>
            <person name="Sedlacek I."/>
            <person name="Petras P."/>
            <person name="Kralova S."/>
            <person name="Maslanova I."/>
            <person name="Svec P."/>
            <person name="Neumann-Schaal M."/>
            <person name="Botka T."/>
            <person name="Gelbicova T."/>
            <person name="Stankova E."/>
            <person name="Doskar J."/>
            <person name="Pantucek R."/>
        </authorList>
    </citation>
    <scope>NUCLEOTIDE SEQUENCE [LARGE SCALE GENOMIC DNA]</scope>
    <source>
        <strain evidence="8 9">CCM 9025</strain>
    </source>
</reference>
<dbReference type="InterPro" id="IPR008256">
    <property type="entry name" value="Peptidase_S1B"/>
</dbReference>
<evidence type="ECO:0000313" key="9">
    <source>
        <dbReference type="Proteomes" id="UP001197626"/>
    </source>
</evidence>
<dbReference type="EC" id="3.4.21.-" evidence="7"/>
<dbReference type="Pfam" id="PF13365">
    <property type="entry name" value="Trypsin_2"/>
    <property type="match status" value="1"/>
</dbReference>
<organism evidence="8 9">
    <name type="scientific">Staphylococcus ratti</name>
    <dbReference type="NCBI Taxonomy" id="2892440"/>
    <lineage>
        <taxon>Bacteria</taxon>
        <taxon>Bacillati</taxon>
        <taxon>Bacillota</taxon>
        <taxon>Bacilli</taxon>
        <taxon>Bacillales</taxon>
        <taxon>Staphylococcaceae</taxon>
        <taxon>Staphylococcus</taxon>
    </lineage>
</organism>